<evidence type="ECO:0000256" key="14">
    <source>
        <dbReference type="SAM" id="Phobius"/>
    </source>
</evidence>
<dbReference type="Gene3D" id="1.20.950.20">
    <property type="entry name" value="Transmembrane di-heme cytochromes, Chain C"/>
    <property type="match status" value="1"/>
</dbReference>
<dbReference type="Pfam" id="PF01292">
    <property type="entry name" value="Ni_hydr_CYTB"/>
    <property type="match status" value="1"/>
</dbReference>
<evidence type="ECO:0000256" key="5">
    <source>
        <dbReference type="ARBA" id="ARBA00022475"/>
    </source>
</evidence>
<evidence type="ECO:0000256" key="2">
    <source>
        <dbReference type="ARBA" id="ARBA00004651"/>
    </source>
</evidence>
<keyword evidence="11" id="KW-0408">Iron</keyword>
<keyword evidence="4" id="KW-0813">Transport</keyword>
<keyword evidence="5" id="KW-1003">Cell membrane</keyword>
<comment type="subcellular location">
    <subcellularLocation>
        <location evidence="2">Cell membrane</location>
        <topology evidence="2">Multi-pass membrane protein</topology>
    </subcellularLocation>
</comment>
<dbReference type="RefSeq" id="WP_377403310.1">
    <property type="nucleotide sequence ID" value="NZ_JBHTFQ010000005.1"/>
</dbReference>
<dbReference type="InterPro" id="IPR051817">
    <property type="entry name" value="FDH_cytochrome_b556_subunit"/>
</dbReference>
<dbReference type="PANTHER" id="PTHR30074">
    <property type="entry name" value="FORMATE DEHYDROGENASE, NITRATE-INDUCIBLE, CYTOCHROME B556 FDN SUBUNIT"/>
    <property type="match status" value="1"/>
</dbReference>
<evidence type="ECO:0000256" key="1">
    <source>
        <dbReference type="ARBA" id="ARBA00001971"/>
    </source>
</evidence>
<feature type="transmembrane region" description="Helical" evidence="14">
    <location>
        <begin position="147"/>
        <end position="168"/>
    </location>
</feature>
<evidence type="ECO:0000256" key="9">
    <source>
        <dbReference type="ARBA" id="ARBA00022982"/>
    </source>
</evidence>
<reference evidence="18" key="1">
    <citation type="journal article" date="2019" name="Int. J. Syst. Evol. Microbiol.">
        <title>The Global Catalogue of Microorganisms (GCM) 10K type strain sequencing project: providing services to taxonomists for standard genome sequencing and annotation.</title>
        <authorList>
            <consortium name="The Broad Institute Genomics Platform"/>
            <consortium name="The Broad Institute Genome Sequencing Center for Infectious Disease"/>
            <person name="Wu L."/>
            <person name="Ma J."/>
        </authorList>
    </citation>
    <scope>NUCLEOTIDE SEQUENCE [LARGE SCALE GENOMIC DNA]</scope>
    <source>
        <strain evidence="18">CGMCC 1.12750</strain>
    </source>
</reference>
<feature type="transmembrane region" description="Helical" evidence="14">
    <location>
        <begin position="248"/>
        <end position="272"/>
    </location>
</feature>
<keyword evidence="7 14" id="KW-0812">Transmembrane</keyword>
<dbReference type="InterPro" id="IPR011577">
    <property type="entry name" value="Cyt_b561_bac/Ni-Hgenase"/>
</dbReference>
<organism evidence="17 18">
    <name type="scientific">Plastorhodobacter daqingensis</name>
    <dbReference type="NCBI Taxonomy" id="1387281"/>
    <lineage>
        <taxon>Bacteria</taxon>
        <taxon>Pseudomonadati</taxon>
        <taxon>Pseudomonadota</taxon>
        <taxon>Alphaproteobacteria</taxon>
        <taxon>Rhodobacterales</taxon>
        <taxon>Paracoccaceae</taxon>
        <taxon>Plastorhodobacter</taxon>
    </lineage>
</organism>
<dbReference type="InterPro" id="IPR016174">
    <property type="entry name" value="Di-haem_cyt_TM"/>
</dbReference>
<evidence type="ECO:0000256" key="10">
    <source>
        <dbReference type="ARBA" id="ARBA00022989"/>
    </source>
</evidence>
<keyword evidence="6" id="KW-0349">Heme</keyword>
<feature type="transmembrane region" description="Helical" evidence="14">
    <location>
        <begin position="188"/>
        <end position="209"/>
    </location>
</feature>
<evidence type="ECO:0000313" key="18">
    <source>
        <dbReference type="Proteomes" id="UP001596516"/>
    </source>
</evidence>
<feature type="domain" description="Cytochrome b561 bacterial/Ni-hydrogenase" evidence="16">
    <location>
        <begin position="137"/>
        <end position="316"/>
    </location>
</feature>
<evidence type="ECO:0000256" key="11">
    <source>
        <dbReference type="ARBA" id="ARBA00023004"/>
    </source>
</evidence>
<keyword evidence="17" id="KW-0560">Oxidoreductase</keyword>
<dbReference type="GO" id="GO:0008863">
    <property type="term" value="F:formate dehydrogenase (NAD+) activity"/>
    <property type="evidence" value="ECO:0007669"/>
    <property type="project" value="UniProtKB-EC"/>
</dbReference>
<evidence type="ECO:0000256" key="3">
    <source>
        <dbReference type="ARBA" id="ARBA00010747"/>
    </source>
</evidence>
<accession>A0ABW2UME9</accession>
<keyword evidence="15" id="KW-0732">Signal</keyword>
<evidence type="ECO:0000256" key="6">
    <source>
        <dbReference type="ARBA" id="ARBA00022617"/>
    </source>
</evidence>
<evidence type="ECO:0000313" key="17">
    <source>
        <dbReference type="EMBL" id="MFC7704711.1"/>
    </source>
</evidence>
<dbReference type="SUPFAM" id="SSF81342">
    <property type="entry name" value="Transmembrane di-heme cytochromes"/>
    <property type="match status" value="1"/>
</dbReference>
<evidence type="ECO:0000256" key="7">
    <source>
        <dbReference type="ARBA" id="ARBA00022692"/>
    </source>
</evidence>
<dbReference type="Proteomes" id="UP001596516">
    <property type="component" value="Unassembled WGS sequence"/>
</dbReference>
<comment type="caution">
    <text evidence="17">The sequence shown here is derived from an EMBL/GenBank/DDBJ whole genome shotgun (WGS) entry which is preliminary data.</text>
</comment>
<feature type="transmembrane region" description="Helical" evidence="14">
    <location>
        <begin position="284"/>
        <end position="303"/>
    </location>
</feature>
<feature type="signal peptide" evidence="15">
    <location>
        <begin position="1"/>
        <end position="23"/>
    </location>
</feature>
<keyword evidence="12 14" id="KW-0472">Membrane</keyword>
<feature type="chain" id="PRO_5045182158" evidence="15">
    <location>
        <begin position="24"/>
        <end position="361"/>
    </location>
</feature>
<comment type="cofactor">
    <cofactor evidence="1">
        <name>heme</name>
        <dbReference type="ChEBI" id="CHEBI:30413"/>
    </cofactor>
</comment>
<keyword evidence="9" id="KW-0249">Electron transport</keyword>
<protein>
    <submittedName>
        <fullName evidence="17">Formate dehydrogenase subunit gamma</fullName>
        <ecNumber evidence="17">1.17.1.9</ecNumber>
    </submittedName>
</protein>
<evidence type="ECO:0000256" key="8">
    <source>
        <dbReference type="ARBA" id="ARBA00022723"/>
    </source>
</evidence>
<proteinExistence type="inferred from homology"/>
<comment type="similarity">
    <text evidence="3">Belongs to the formate dehydrogenase gamma subunit family.</text>
</comment>
<feature type="region of interest" description="Disordered" evidence="13">
    <location>
        <begin position="335"/>
        <end position="361"/>
    </location>
</feature>
<evidence type="ECO:0000256" key="12">
    <source>
        <dbReference type="ARBA" id="ARBA00023136"/>
    </source>
</evidence>
<sequence length="361" mass="39404">MRWKQLALTVIATLFLLPAPLTAQQDSVGVGGGWDENRYVQPGLEARTPSAEPINPDDVPIMIPHDDQLRGRISIPDDRLGVLVQPDGRVWRSFRIQGLFWIATAAIGITVLALGAFFLWRGRIRIEAGRSGRWVPRFNWVERFTHWLTAVSFLALALTGLVITFGRYLLIPLMGHYSFNTLAEASKVVHNAAGAPFIIGIVLMAGLWVRDNIPNRTDLIWLKKAGGMFSGPGTPHPEAERFNAGQKIIFWVVILGGLAVSVTGLALLLPFFVSGITGMQIAHALHGVIAALLIAVIIAHIYLGTLGMEGAFDAMGRGEVDENWAKEHHSGWYDTEFGSRRPSSPPAAAPESPQRSGAGMR</sequence>
<name>A0ABW2UME9_9RHOB</name>
<dbReference type="InterPro" id="IPR006471">
    <property type="entry name" value="Formate_DH_gsu"/>
</dbReference>
<dbReference type="EC" id="1.17.1.9" evidence="17"/>
<dbReference type="NCBIfam" id="TIGR01583">
    <property type="entry name" value="formate-DH-gamm"/>
    <property type="match status" value="1"/>
</dbReference>
<keyword evidence="10 14" id="KW-1133">Transmembrane helix</keyword>
<dbReference type="EMBL" id="JBHTFQ010000005">
    <property type="protein sequence ID" value="MFC7704711.1"/>
    <property type="molecule type" value="Genomic_DNA"/>
</dbReference>
<evidence type="ECO:0000256" key="13">
    <source>
        <dbReference type="SAM" id="MobiDB-lite"/>
    </source>
</evidence>
<evidence type="ECO:0000256" key="4">
    <source>
        <dbReference type="ARBA" id="ARBA00022448"/>
    </source>
</evidence>
<keyword evidence="18" id="KW-1185">Reference proteome</keyword>
<keyword evidence="8" id="KW-0479">Metal-binding</keyword>
<dbReference type="PANTHER" id="PTHR30074:SF6">
    <property type="entry name" value="FORMATE DEHYDROGENASE GAMMA SUBUNIT"/>
    <property type="match status" value="1"/>
</dbReference>
<feature type="compositionally biased region" description="Low complexity" evidence="13">
    <location>
        <begin position="349"/>
        <end position="361"/>
    </location>
</feature>
<gene>
    <name evidence="17" type="ORF">ACFQXB_10955</name>
</gene>
<evidence type="ECO:0000256" key="15">
    <source>
        <dbReference type="SAM" id="SignalP"/>
    </source>
</evidence>
<evidence type="ECO:0000259" key="16">
    <source>
        <dbReference type="Pfam" id="PF01292"/>
    </source>
</evidence>
<feature type="transmembrane region" description="Helical" evidence="14">
    <location>
        <begin position="99"/>
        <end position="120"/>
    </location>
</feature>